<feature type="region of interest" description="Disordered" evidence="1">
    <location>
        <begin position="1"/>
        <end position="51"/>
    </location>
</feature>
<dbReference type="Gene3D" id="1.25.40.10">
    <property type="entry name" value="Tetratricopeptide repeat domain"/>
    <property type="match status" value="1"/>
</dbReference>
<evidence type="ECO:0000256" key="1">
    <source>
        <dbReference type="SAM" id="MobiDB-lite"/>
    </source>
</evidence>
<dbReference type="PANTHER" id="PTHR21581">
    <property type="entry name" value="D-ALANYL-D-ALANINE CARBOXYPEPTIDASE"/>
    <property type="match status" value="1"/>
</dbReference>
<gene>
    <name evidence="2" type="primary">Trappc12</name>
    <name evidence="2" type="ORF">A0J61_02373</name>
</gene>
<comment type="caution">
    <text evidence="2">The sequence shown here is derived from an EMBL/GenBank/DDBJ whole genome shotgun (WGS) entry which is preliminary data.</text>
</comment>
<feature type="compositionally biased region" description="Low complexity" evidence="1">
    <location>
        <begin position="1"/>
        <end position="17"/>
    </location>
</feature>
<dbReference type="SUPFAM" id="SSF48452">
    <property type="entry name" value="TPR-like"/>
    <property type="match status" value="1"/>
</dbReference>
<keyword evidence="3" id="KW-1185">Reference proteome</keyword>
<dbReference type="OrthoDB" id="428342at2759"/>
<name>A0A1C7NKB1_9FUNG</name>
<dbReference type="InterPro" id="IPR011990">
    <property type="entry name" value="TPR-like_helical_dom_sf"/>
</dbReference>
<dbReference type="EMBL" id="LUGH01000088">
    <property type="protein sequence ID" value="OBZ89572.1"/>
    <property type="molecule type" value="Genomic_DNA"/>
</dbReference>
<feature type="compositionally biased region" description="Polar residues" evidence="1">
    <location>
        <begin position="39"/>
        <end position="49"/>
    </location>
</feature>
<organism evidence="2 3">
    <name type="scientific">Choanephora cucurbitarum</name>
    <dbReference type="NCBI Taxonomy" id="101091"/>
    <lineage>
        <taxon>Eukaryota</taxon>
        <taxon>Fungi</taxon>
        <taxon>Fungi incertae sedis</taxon>
        <taxon>Mucoromycota</taxon>
        <taxon>Mucoromycotina</taxon>
        <taxon>Mucoromycetes</taxon>
        <taxon>Mucorales</taxon>
        <taxon>Mucorineae</taxon>
        <taxon>Choanephoraceae</taxon>
        <taxon>Choanephoroideae</taxon>
        <taxon>Choanephora</taxon>
    </lineage>
</organism>
<protein>
    <submittedName>
        <fullName evidence="2">Trafficking protein particle complex subunit 12</fullName>
    </submittedName>
</protein>
<dbReference type="InParanoid" id="A0A1C7NKB1"/>
<evidence type="ECO:0000313" key="2">
    <source>
        <dbReference type="EMBL" id="OBZ89572.1"/>
    </source>
</evidence>
<dbReference type="Proteomes" id="UP000093000">
    <property type="component" value="Unassembled WGS sequence"/>
</dbReference>
<proteinExistence type="predicted"/>
<dbReference type="STRING" id="101091.A0A1C7NKB1"/>
<sequence>METDASVLLQSVVLPSSIDETPSPPSKPARNKPERQPSIGPSLSSSTNFYDIPGSDALNDLLERYIPPQERPERDMESDKTANKGPETLVMNQRWRAIAKHARQQIVQSDPAQTEAILKLWFMRLLALTKLGLCQLASAEFEKLGDLDRVELTDPITHRSLVPFELRILFATLPSYLEYPHLALERITLLAVYCKKKQKTEDPTVWHQREIQTYLVLATHWIHMRDYASAAKTMKLILTMAPDHADALAGIGRLYLQMGDLVSADHILQRMKTLYGDQPNAKEAIDILSAFQCMAQGEWIQARDCLQQVYQTNPENLLAINNLAVCEVYLGHLDKAVERLETLTSQNPTSAGTCETAIMNMCTLYELRCEDAIEKKKQVLMQVARWAGDSFGADCLKLQQ</sequence>
<reference evidence="2 3" key="1">
    <citation type="submission" date="2016-03" db="EMBL/GenBank/DDBJ databases">
        <title>Choanephora cucurbitarum.</title>
        <authorList>
            <person name="Min B."/>
            <person name="Park H."/>
            <person name="Park J.-H."/>
            <person name="Shin H.-D."/>
            <person name="Choi I.-G."/>
        </authorList>
    </citation>
    <scope>NUCLEOTIDE SEQUENCE [LARGE SCALE GENOMIC DNA]</scope>
    <source>
        <strain evidence="2 3">KUS-F28377</strain>
    </source>
</reference>
<accession>A0A1C7NKB1</accession>
<dbReference type="GO" id="GO:0030008">
    <property type="term" value="C:TRAPP complex"/>
    <property type="evidence" value="ECO:0007669"/>
    <property type="project" value="TreeGrafter"/>
</dbReference>
<evidence type="ECO:0000313" key="3">
    <source>
        <dbReference type="Proteomes" id="UP000093000"/>
    </source>
</evidence>
<dbReference type="Pfam" id="PF14559">
    <property type="entry name" value="TPR_19"/>
    <property type="match status" value="2"/>
</dbReference>
<dbReference type="PANTHER" id="PTHR21581:SF6">
    <property type="entry name" value="TRAFFICKING PROTEIN PARTICLE COMPLEX SUBUNIT 12"/>
    <property type="match status" value="1"/>
</dbReference>
<dbReference type="AlphaFoldDB" id="A0A1C7NKB1"/>
<dbReference type="GO" id="GO:0005794">
    <property type="term" value="C:Golgi apparatus"/>
    <property type="evidence" value="ECO:0007669"/>
    <property type="project" value="TreeGrafter"/>
</dbReference>